<dbReference type="EMBL" id="JACRSY010000027">
    <property type="protein sequence ID" value="MBC8580765.1"/>
    <property type="molecule type" value="Genomic_DNA"/>
</dbReference>
<accession>A0A926EKK9</accession>
<comment type="caution">
    <text evidence="4">The sequence shown here is derived from an EMBL/GenBank/DDBJ whole genome shotgun (WGS) entry which is preliminary data.</text>
</comment>
<name>A0A926EKK9_9FIRM</name>
<dbReference type="InterPro" id="IPR051602">
    <property type="entry name" value="ACC_Biotin_Carboxylase"/>
</dbReference>
<dbReference type="PANTHER" id="PTHR48095">
    <property type="entry name" value="PYRUVATE CARBOXYLASE SUBUNIT A"/>
    <property type="match status" value="1"/>
</dbReference>
<feature type="domain" description="Carbamoyl phosphate synthase ATP-binding" evidence="3">
    <location>
        <begin position="1"/>
        <end position="37"/>
    </location>
</feature>
<dbReference type="GO" id="GO:0005524">
    <property type="term" value="F:ATP binding"/>
    <property type="evidence" value="ECO:0007669"/>
    <property type="project" value="InterPro"/>
</dbReference>
<dbReference type="InterPro" id="IPR011054">
    <property type="entry name" value="Rudment_hybrid_motif"/>
</dbReference>
<dbReference type="Proteomes" id="UP000655830">
    <property type="component" value="Unassembled WGS sequence"/>
</dbReference>
<dbReference type="RefSeq" id="WP_249333476.1">
    <property type="nucleotide sequence ID" value="NZ_JACRSY010000027.1"/>
</dbReference>
<reference evidence="4" key="1">
    <citation type="submission" date="2020-08" db="EMBL/GenBank/DDBJ databases">
        <title>Genome public.</title>
        <authorList>
            <person name="Liu C."/>
            <person name="Sun Q."/>
        </authorList>
    </citation>
    <scope>NUCLEOTIDE SEQUENCE</scope>
    <source>
        <strain evidence="4">NSJ-12</strain>
    </source>
</reference>
<dbReference type="AlphaFoldDB" id="A0A926EKK9"/>
<dbReference type="InterPro" id="IPR005479">
    <property type="entry name" value="CPAse_ATP-bd"/>
</dbReference>
<evidence type="ECO:0000259" key="3">
    <source>
        <dbReference type="Pfam" id="PF02786"/>
    </source>
</evidence>
<evidence type="ECO:0000313" key="5">
    <source>
        <dbReference type="Proteomes" id="UP000655830"/>
    </source>
</evidence>
<dbReference type="Pfam" id="PF02786">
    <property type="entry name" value="CPSase_L_D2"/>
    <property type="match status" value="1"/>
</dbReference>
<dbReference type="GO" id="GO:0004075">
    <property type="term" value="F:biotin carboxylase activity"/>
    <property type="evidence" value="ECO:0007669"/>
    <property type="project" value="UniProtKB-EC"/>
</dbReference>
<keyword evidence="5" id="KW-1185">Reference proteome</keyword>
<comment type="catalytic activity">
    <reaction evidence="2">
        <text>N(6)-biotinyl-L-lysyl-[protein] + hydrogencarbonate + ATP = N(6)-carboxybiotinyl-L-lysyl-[protein] + ADP + phosphate + H(+)</text>
        <dbReference type="Rhea" id="RHEA:13501"/>
        <dbReference type="Rhea" id="RHEA-COMP:10505"/>
        <dbReference type="Rhea" id="RHEA-COMP:10506"/>
        <dbReference type="ChEBI" id="CHEBI:15378"/>
        <dbReference type="ChEBI" id="CHEBI:17544"/>
        <dbReference type="ChEBI" id="CHEBI:30616"/>
        <dbReference type="ChEBI" id="CHEBI:43474"/>
        <dbReference type="ChEBI" id="CHEBI:83144"/>
        <dbReference type="ChEBI" id="CHEBI:83145"/>
        <dbReference type="ChEBI" id="CHEBI:456216"/>
        <dbReference type="EC" id="6.3.4.14"/>
    </reaction>
</comment>
<dbReference type="SUPFAM" id="SSF51246">
    <property type="entry name" value="Rudiment single hybrid motif"/>
    <property type="match status" value="1"/>
</dbReference>
<dbReference type="PANTHER" id="PTHR48095:SF2">
    <property type="entry name" value="BIOTIN CARBOXYLASE, CHLOROPLASTIC"/>
    <property type="match status" value="1"/>
</dbReference>
<dbReference type="Gene3D" id="3.30.470.20">
    <property type="entry name" value="ATP-grasp fold, B domain"/>
    <property type="match status" value="1"/>
</dbReference>
<organism evidence="4 5">
    <name type="scientific">Zhenhengia yiwuensis</name>
    <dbReference type="NCBI Taxonomy" id="2763666"/>
    <lineage>
        <taxon>Bacteria</taxon>
        <taxon>Bacillati</taxon>
        <taxon>Bacillota</taxon>
        <taxon>Clostridia</taxon>
        <taxon>Lachnospirales</taxon>
        <taxon>Lachnospiraceae</taxon>
        <taxon>Zhenhengia</taxon>
    </lineage>
</organism>
<protein>
    <recommendedName>
        <fullName evidence="1">biotin carboxylase</fullName>
        <ecNumber evidence="1">6.3.4.14</ecNumber>
    </recommendedName>
</protein>
<evidence type="ECO:0000256" key="2">
    <source>
        <dbReference type="ARBA" id="ARBA00048600"/>
    </source>
</evidence>
<gene>
    <name evidence="4" type="ORF">H8718_14685</name>
</gene>
<proteinExistence type="predicted"/>
<evidence type="ECO:0000313" key="4">
    <source>
        <dbReference type="EMBL" id="MBC8580765.1"/>
    </source>
</evidence>
<sequence>MEMNTKLEVEHKISDLIMGIDLVKEQIWIAQGESLKQNQDDILFRGYAIQGTILVEYFNGKFILEFEKITKFDMPGGFGVRIYSSYEINNIVITYYDSICVRYVAMIMIKYRQSIEC</sequence>
<evidence type="ECO:0000256" key="1">
    <source>
        <dbReference type="ARBA" id="ARBA00013263"/>
    </source>
</evidence>
<dbReference type="EC" id="6.3.4.14" evidence="1"/>
<dbReference type="SUPFAM" id="SSF56059">
    <property type="entry name" value="Glutathione synthetase ATP-binding domain-like"/>
    <property type="match status" value="1"/>
</dbReference>